<sequence>MDAREIYQAVQRRGRMGSSEEAAAATRMTLQSMAQVLGRQAAGALAAALPAELAAELARAPDRPDPLIDRQVFVGPLVNHMDTEYGYDQTVGGLDLVAAYMDDDAATRMQAVFATLKERLDAGTQQAVRAALPPEIRDWWDSA</sequence>
<evidence type="ECO:0000313" key="1">
    <source>
        <dbReference type="EMBL" id="WPD18242.1"/>
    </source>
</evidence>
<keyword evidence="2" id="KW-1185">Reference proteome</keyword>
<dbReference type="Pfam" id="PF10025">
    <property type="entry name" value="DUF2267"/>
    <property type="match status" value="1"/>
</dbReference>
<dbReference type="EMBL" id="CP132508">
    <property type="protein sequence ID" value="WPD18242.1"/>
    <property type="molecule type" value="Genomic_DNA"/>
</dbReference>
<dbReference type="Gene3D" id="1.10.490.110">
    <property type="entry name" value="Uncharacterized conserved protein DUF2267"/>
    <property type="match status" value="1"/>
</dbReference>
<name>A0ABZ0QN80_9FIRM</name>
<dbReference type="RefSeq" id="WP_006903632.1">
    <property type="nucleotide sequence ID" value="NZ_CP132508.1"/>
</dbReference>
<reference evidence="1 2" key="1">
    <citation type="submission" date="2023-08" db="EMBL/GenBank/DDBJ databases">
        <title>Genome sequence of Thermaerobacter compostii strain Ins1, a spore-forming filamentous bacterium isolated from a deep geothermal reservoir.</title>
        <authorList>
            <person name="Bregnard D."/>
            <person name="Gonzalez D."/>
            <person name="Junier P."/>
        </authorList>
    </citation>
    <scope>NUCLEOTIDE SEQUENCE [LARGE SCALE GENOMIC DNA]</scope>
    <source>
        <strain evidence="1 2">Ins1</strain>
    </source>
</reference>
<evidence type="ECO:0000313" key="2">
    <source>
        <dbReference type="Proteomes" id="UP001304683"/>
    </source>
</evidence>
<proteinExistence type="predicted"/>
<dbReference type="InterPro" id="IPR018727">
    <property type="entry name" value="DUF2267"/>
</dbReference>
<gene>
    <name evidence="1" type="ORF">Q5761_07570</name>
</gene>
<accession>A0ABZ0QN80</accession>
<protein>
    <submittedName>
        <fullName evidence="1">DUF2267 domain-containing protein</fullName>
    </submittedName>
</protein>
<dbReference type="Proteomes" id="UP001304683">
    <property type="component" value="Chromosome"/>
</dbReference>
<dbReference type="InterPro" id="IPR038282">
    <property type="entry name" value="DUF2267_sf"/>
</dbReference>
<organism evidence="1 2">
    <name type="scientific">Thermaerobacter composti</name>
    <dbReference type="NCBI Taxonomy" id="554949"/>
    <lineage>
        <taxon>Bacteria</taxon>
        <taxon>Bacillati</taxon>
        <taxon>Bacillota</taxon>
        <taxon>Clostridia</taxon>
        <taxon>Eubacteriales</taxon>
        <taxon>Clostridiales Family XVII. Incertae Sedis</taxon>
        <taxon>Thermaerobacter</taxon>
    </lineage>
</organism>